<dbReference type="GeneID" id="5019002"/>
<sequence length="93" mass="11101">MNGQIEIDEKEKRQIQKKNICNIMELNIEKYSALQDKMEEQKKAAERTITRPEVNVYVTRRSWIANLKRETATIQKSQRLFRIIKFQKGCSIE</sequence>
<dbReference type="RefSeq" id="XP_001433217.1">
    <property type="nucleotide sequence ID" value="XM_001433180.1"/>
</dbReference>
<organism evidence="1 2">
    <name type="scientific">Paramecium tetraurelia</name>
    <dbReference type="NCBI Taxonomy" id="5888"/>
    <lineage>
        <taxon>Eukaryota</taxon>
        <taxon>Sar</taxon>
        <taxon>Alveolata</taxon>
        <taxon>Ciliophora</taxon>
        <taxon>Intramacronucleata</taxon>
        <taxon>Oligohymenophorea</taxon>
        <taxon>Peniculida</taxon>
        <taxon>Parameciidae</taxon>
        <taxon>Paramecium</taxon>
    </lineage>
</organism>
<name>A0C4V3_PARTE</name>
<dbReference type="InParanoid" id="A0C4V3"/>
<evidence type="ECO:0000313" key="1">
    <source>
        <dbReference type="EMBL" id="CAK65820.1"/>
    </source>
</evidence>
<dbReference type="AlphaFoldDB" id="A0C4V3"/>
<accession>A0C4V3</accession>
<gene>
    <name evidence="1" type="ORF">GSPATT00006319001</name>
</gene>
<dbReference type="Proteomes" id="UP000000600">
    <property type="component" value="Unassembled WGS sequence"/>
</dbReference>
<protein>
    <submittedName>
        <fullName evidence="1">Uncharacterized protein</fullName>
    </submittedName>
</protein>
<dbReference type="EMBL" id="CT868041">
    <property type="protein sequence ID" value="CAK65820.1"/>
    <property type="molecule type" value="Genomic_DNA"/>
</dbReference>
<dbReference type="HOGENOM" id="CLU_2404261_0_0_1"/>
<reference evidence="1 2" key="1">
    <citation type="journal article" date="2006" name="Nature">
        <title>Global trends of whole-genome duplications revealed by the ciliate Paramecium tetraurelia.</title>
        <authorList>
            <consortium name="Genoscope"/>
            <person name="Aury J.-M."/>
            <person name="Jaillon O."/>
            <person name="Duret L."/>
            <person name="Noel B."/>
            <person name="Jubin C."/>
            <person name="Porcel B.M."/>
            <person name="Segurens B."/>
            <person name="Daubin V."/>
            <person name="Anthouard V."/>
            <person name="Aiach N."/>
            <person name="Arnaiz O."/>
            <person name="Billaut A."/>
            <person name="Beisson J."/>
            <person name="Blanc I."/>
            <person name="Bouhouche K."/>
            <person name="Camara F."/>
            <person name="Duharcourt S."/>
            <person name="Guigo R."/>
            <person name="Gogendeau D."/>
            <person name="Katinka M."/>
            <person name="Keller A.-M."/>
            <person name="Kissmehl R."/>
            <person name="Klotz C."/>
            <person name="Koll F."/>
            <person name="Le Moue A."/>
            <person name="Lepere C."/>
            <person name="Malinsky S."/>
            <person name="Nowacki M."/>
            <person name="Nowak J.K."/>
            <person name="Plattner H."/>
            <person name="Poulain J."/>
            <person name="Ruiz F."/>
            <person name="Serrano V."/>
            <person name="Zagulski M."/>
            <person name="Dessen P."/>
            <person name="Betermier M."/>
            <person name="Weissenbach J."/>
            <person name="Scarpelli C."/>
            <person name="Schachter V."/>
            <person name="Sperling L."/>
            <person name="Meyer E."/>
            <person name="Cohen J."/>
            <person name="Wincker P."/>
        </authorList>
    </citation>
    <scope>NUCLEOTIDE SEQUENCE [LARGE SCALE GENOMIC DNA]</scope>
    <source>
        <strain evidence="1 2">Stock d4-2</strain>
    </source>
</reference>
<keyword evidence="2" id="KW-1185">Reference proteome</keyword>
<dbReference type="KEGG" id="ptm:GSPATT00006319001"/>
<proteinExistence type="predicted"/>
<evidence type="ECO:0000313" key="2">
    <source>
        <dbReference type="Proteomes" id="UP000000600"/>
    </source>
</evidence>